<dbReference type="AlphaFoldDB" id="A0AAV6XIE3"/>
<gene>
    <name evidence="2" type="ORF">BUALT_Bualt05G0053800</name>
</gene>
<dbReference type="CDD" id="cd00303">
    <property type="entry name" value="retropepsin_like"/>
    <property type="match status" value="1"/>
</dbReference>
<dbReference type="EMBL" id="WHWC01000005">
    <property type="protein sequence ID" value="KAG8382218.1"/>
    <property type="molecule type" value="Genomic_DNA"/>
</dbReference>
<keyword evidence="3" id="KW-1185">Reference proteome</keyword>
<organism evidence="2 3">
    <name type="scientific">Buddleja alternifolia</name>
    <dbReference type="NCBI Taxonomy" id="168488"/>
    <lineage>
        <taxon>Eukaryota</taxon>
        <taxon>Viridiplantae</taxon>
        <taxon>Streptophyta</taxon>
        <taxon>Embryophyta</taxon>
        <taxon>Tracheophyta</taxon>
        <taxon>Spermatophyta</taxon>
        <taxon>Magnoliopsida</taxon>
        <taxon>eudicotyledons</taxon>
        <taxon>Gunneridae</taxon>
        <taxon>Pentapetalae</taxon>
        <taxon>asterids</taxon>
        <taxon>lamiids</taxon>
        <taxon>Lamiales</taxon>
        <taxon>Scrophulariaceae</taxon>
        <taxon>Buddlejeae</taxon>
        <taxon>Buddleja</taxon>
    </lineage>
</organism>
<reference evidence="2" key="1">
    <citation type="submission" date="2019-10" db="EMBL/GenBank/DDBJ databases">
        <authorList>
            <person name="Zhang R."/>
            <person name="Pan Y."/>
            <person name="Wang J."/>
            <person name="Ma R."/>
            <person name="Yu S."/>
        </authorList>
    </citation>
    <scope>NUCLEOTIDE SEQUENCE</scope>
    <source>
        <strain evidence="2">LA-IB0</strain>
        <tissue evidence="2">Leaf</tissue>
    </source>
</reference>
<evidence type="ECO:0000313" key="3">
    <source>
        <dbReference type="Proteomes" id="UP000826271"/>
    </source>
</evidence>
<proteinExistence type="predicted"/>
<comment type="caution">
    <text evidence="2">The sequence shown here is derived from an EMBL/GenBank/DDBJ whole genome shotgun (WGS) entry which is preliminary data.</text>
</comment>
<dbReference type="PANTHER" id="PTHR15503">
    <property type="entry name" value="LDOC1 RELATED"/>
    <property type="match status" value="1"/>
</dbReference>
<feature type="region of interest" description="Disordered" evidence="1">
    <location>
        <begin position="7"/>
        <end position="42"/>
    </location>
</feature>
<dbReference type="InterPro" id="IPR021109">
    <property type="entry name" value="Peptidase_aspartic_dom_sf"/>
</dbReference>
<dbReference type="Pfam" id="PF08284">
    <property type="entry name" value="RVP_2"/>
    <property type="match status" value="1"/>
</dbReference>
<evidence type="ECO:0008006" key="4">
    <source>
        <dbReference type="Google" id="ProtNLM"/>
    </source>
</evidence>
<evidence type="ECO:0000313" key="2">
    <source>
        <dbReference type="EMBL" id="KAG8382218.1"/>
    </source>
</evidence>
<feature type="compositionally biased region" description="Basic and acidic residues" evidence="1">
    <location>
        <begin position="23"/>
        <end position="32"/>
    </location>
</feature>
<dbReference type="Gene3D" id="2.40.70.10">
    <property type="entry name" value="Acid Proteases"/>
    <property type="match status" value="1"/>
</dbReference>
<dbReference type="InterPro" id="IPR032567">
    <property type="entry name" value="RTL1-rel"/>
</dbReference>
<dbReference type="SUPFAM" id="SSF50630">
    <property type="entry name" value="Acid proteases"/>
    <property type="match status" value="1"/>
</dbReference>
<dbReference type="PANTHER" id="PTHR15503:SF22">
    <property type="entry name" value="TRANSPOSON TY3-I GAG POLYPROTEIN"/>
    <property type="match status" value="1"/>
</dbReference>
<protein>
    <recommendedName>
        <fullName evidence="4">Retrotransposon gag domain-containing protein</fullName>
    </recommendedName>
</protein>
<accession>A0AAV6XIE3</accession>
<name>A0AAV6XIE3_9LAMI</name>
<evidence type="ECO:0000256" key="1">
    <source>
        <dbReference type="SAM" id="MobiDB-lite"/>
    </source>
</evidence>
<dbReference type="Proteomes" id="UP000826271">
    <property type="component" value="Unassembled WGS sequence"/>
</dbReference>
<sequence>MMVERVVAEANGYRPGNGPPEEAMERGSESQNRRGPPAWQPKYHMPTKCSTIESLDSMERTCEIGYSSVSSSWRWMKHHWTLRFGTQLYEDPMSELMNLRQMGSAKEYLDQFDELLNHVDLYETYAISCFLVGLKSDIAIQEEAIQITSEEEGMNGTITDSHVSMHALSGVHDYRTMRVTGNVNGKPVHILIDTDSTHNFIDIKPAKRLRCKIVETTPFHVSVADGNKIFGLAVCKGFSWKLQGTVFTTDMLLLPLGGYDVVLGVQWLITLGNISWNFKINSRWNSLWRVRRFHLGGCNPPPLKASVNTK</sequence>